<reference evidence="1 2" key="1">
    <citation type="journal article" date="2019" name="Sci. Rep.">
        <title>Orb-weaving spider Araneus ventricosus genome elucidates the spidroin gene catalogue.</title>
        <authorList>
            <person name="Kono N."/>
            <person name="Nakamura H."/>
            <person name="Ohtoshi R."/>
            <person name="Moran D.A.P."/>
            <person name="Shinohara A."/>
            <person name="Yoshida Y."/>
            <person name="Fujiwara M."/>
            <person name="Mori M."/>
            <person name="Tomita M."/>
            <person name="Arakawa K."/>
        </authorList>
    </citation>
    <scope>NUCLEOTIDE SEQUENCE [LARGE SCALE GENOMIC DNA]</scope>
</reference>
<dbReference type="AlphaFoldDB" id="A0A4Y2UUX0"/>
<sequence>MRVPDVIHPLLSKKTVLVSDIQRDVQPSPFPPFQPLQERELSKCPEGRCCDSALLLELEVEKRNSKYDEVAVILYAPVRASRNGLCMVLSFLLILTGGSMHQTAAP</sequence>
<gene>
    <name evidence="1" type="ORF">AVEN_103934_1</name>
</gene>
<dbReference type="Proteomes" id="UP000499080">
    <property type="component" value="Unassembled WGS sequence"/>
</dbReference>
<proteinExistence type="predicted"/>
<organism evidence="1 2">
    <name type="scientific">Araneus ventricosus</name>
    <name type="common">Orbweaver spider</name>
    <name type="synonym">Epeira ventricosa</name>
    <dbReference type="NCBI Taxonomy" id="182803"/>
    <lineage>
        <taxon>Eukaryota</taxon>
        <taxon>Metazoa</taxon>
        <taxon>Ecdysozoa</taxon>
        <taxon>Arthropoda</taxon>
        <taxon>Chelicerata</taxon>
        <taxon>Arachnida</taxon>
        <taxon>Araneae</taxon>
        <taxon>Araneomorphae</taxon>
        <taxon>Entelegynae</taxon>
        <taxon>Araneoidea</taxon>
        <taxon>Araneidae</taxon>
        <taxon>Araneus</taxon>
    </lineage>
</organism>
<evidence type="ECO:0000313" key="2">
    <source>
        <dbReference type="Proteomes" id="UP000499080"/>
    </source>
</evidence>
<evidence type="ECO:0000313" key="1">
    <source>
        <dbReference type="EMBL" id="GBO16789.1"/>
    </source>
</evidence>
<dbReference type="EMBL" id="BGPR01040627">
    <property type="protein sequence ID" value="GBO16789.1"/>
    <property type="molecule type" value="Genomic_DNA"/>
</dbReference>
<keyword evidence="2" id="KW-1185">Reference proteome</keyword>
<accession>A0A4Y2UUX0</accession>
<comment type="caution">
    <text evidence="1">The sequence shown here is derived from an EMBL/GenBank/DDBJ whole genome shotgun (WGS) entry which is preliminary data.</text>
</comment>
<protein>
    <submittedName>
        <fullName evidence="1">Uncharacterized protein</fullName>
    </submittedName>
</protein>
<name>A0A4Y2UUX0_ARAVE</name>